<evidence type="ECO:0000313" key="8">
    <source>
        <dbReference type="Proteomes" id="UP000193309"/>
    </source>
</evidence>
<gene>
    <name evidence="7" type="ORF">SAMN06295981_2019</name>
</gene>
<comment type="subcellular location">
    <subcellularLocation>
        <location evidence="1">Membrane</location>
        <topology evidence="1">Multi-pass membrane protein</topology>
    </subcellularLocation>
</comment>
<name>A0A1X7JX60_9CORY</name>
<dbReference type="Pfam" id="PF06271">
    <property type="entry name" value="RDD"/>
    <property type="match status" value="1"/>
</dbReference>
<evidence type="ECO:0000256" key="4">
    <source>
        <dbReference type="ARBA" id="ARBA00023136"/>
    </source>
</evidence>
<dbReference type="InterPro" id="IPR010432">
    <property type="entry name" value="RDD"/>
</dbReference>
<accession>A0A1X7JX60</accession>
<feature type="domain" description="RDD" evidence="6">
    <location>
        <begin position="5"/>
        <end position="123"/>
    </location>
</feature>
<dbReference type="Proteomes" id="UP000193309">
    <property type="component" value="Unassembled WGS sequence"/>
</dbReference>
<sequence length="138" mass="14881">MNSCLARRLIAFLIDVGIAYLLYFALGAPAPVGADPAPALLLLTWVIRVVPEKILARSPGKMLLRLDAVGPWWAPLVRHLWLIIPVPLAYLMPVIPWYSLLATVIGISALLNPANRSLADRLAQTSVIQRGAGCALPG</sequence>
<evidence type="ECO:0000313" key="7">
    <source>
        <dbReference type="EMBL" id="SMG32846.1"/>
    </source>
</evidence>
<evidence type="ECO:0000256" key="3">
    <source>
        <dbReference type="ARBA" id="ARBA00022989"/>
    </source>
</evidence>
<evidence type="ECO:0000256" key="1">
    <source>
        <dbReference type="ARBA" id="ARBA00004141"/>
    </source>
</evidence>
<feature type="transmembrane region" description="Helical" evidence="5">
    <location>
        <begin position="90"/>
        <end position="111"/>
    </location>
</feature>
<protein>
    <submittedName>
        <fullName evidence="7">RDD family protein</fullName>
    </submittedName>
</protein>
<keyword evidence="3 5" id="KW-1133">Transmembrane helix</keyword>
<dbReference type="AlphaFoldDB" id="A0A1X7JX60"/>
<dbReference type="RefSeq" id="WP_085550113.1">
    <property type="nucleotide sequence ID" value="NZ_FXAR01000007.1"/>
</dbReference>
<proteinExistence type="predicted"/>
<dbReference type="OrthoDB" id="9859784at2"/>
<keyword evidence="8" id="KW-1185">Reference proteome</keyword>
<reference evidence="8" key="1">
    <citation type="submission" date="2017-04" db="EMBL/GenBank/DDBJ databases">
        <authorList>
            <person name="Varghese N."/>
            <person name="Submissions S."/>
        </authorList>
    </citation>
    <scope>NUCLEOTIDE SEQUENCE [LARGE SCALE GENOMIC DNA]</scope>
    <source>
        <strain evidence="8">VDS</strain>
    </source>
</reference>
<evidence type="ECO:0000259" key="6">
    <source>
        <dbReference type="Pfam" id="PF06271"/>
    </source>
</evidence>
<keyword evidence="2 5" id="KW-0812">Transmembrane</keyword>
<evidence type="ECO:0000256" key="2">
    <source>
        <dbReference type="ARBA" id="ARBA00022692"/>
    </source>
</evidence>
<organism evidence="7 8">
    <name type="scientific">Corynebacterium pollutisoli</name>
    <dbReference type="NCBI Taxonomy" id="1610489"/>
    <lineage>
        <taxon>Bacteria</taxon>
        <taxon>Bacillati</taxon>
        <taxon>Actinomycetota</taxon>
        <taxon>Actinomycetes</taxon>
        <taxon>Mycobacteriales</taxon>
        <taxon>Corynebacteriaceae</taxon>
        <taxon>Corynebacterium</taxon>
    </lineage>
</organism>
<dbReference type="STRING" id="1610489.SAMN06295981_2019"/>
<keyword evidence="4 5" id="KW-0472">Membrane</keyword>
<dbReference type="EMBL" id="FXAR01000007">
    <property type="protein sequence ID" value="SMG32846.1"/>
    <property type="molecule type" value="Genomic_DNA"/>
</dbReference>
<evidence type="ECO:0000256" key="5">
    <source>
        <dbReference type="SAM" id="Phobius"/>
    </source>
</evidence>
<dbReference type="GO" id="GO:0016020">
    <property type="term" value="C:membrane"/>
    <property type="evidence" value="ECO:0007669"/>
    <property type="project" value="UniProtKB-SubCell"/>
</dbReference>
<feature type="transmembrane region" description="Helical" evidence="5">
    <location>
        <begin position="9"/>
        <end position="26"/>
    </location>
</feature>